<dbReference type="InterPro" id="IPR036676">
    <property type="entry name" value="PurM-like_C_sf"/>
</dbReference>
<dbReference type="SUPFAM" id="SSF56042">
    <property type="entry name" value="PurM C-terminal domain-like"/>
    <property type="match status" value="1"/>
</dbReference>
<dbReference type="AlphaFoldDB" id="A0A940DQ24"/>
<comment type="caution">
    <text evidence="3">The sequence shown here is derived from an EMBL/GenBank/DDBJ whole genome shotgun (WGS) entry which is preliminary data.</text>
</comment>
<evidence type="ECO:0000313" key="3">
    <source>
        <dbReference type="EMBL" id="MBO8454040.1"/>
    </source>
</evidence>
<name>A0A940DQ24_9BACT</name>
<evidence type="ECO:0000259" key="2">
    <source>
        <dbReference type="Pfam" id="PF02769"/>
    </source>
</evidence>
<accession>A0A940DQ24</accession>
<dbReference type="InterPro" id="IPR010918">
    <property type="entry name" value="PurM-like_C_dom"/>
</dbReference>
<feature type="region of interest" description="Disordered" evidence="1">
    <location>
        <begin position="33"/>
        <end position="66"/>
    </location>
</feature>
<evidence type="ECO:0000256" key="1">
    <source>
        <dbReference type="SAM" id="MobiDB-lite"/>
    </source>
</evidence>
<reference evidence="3" key="2">
    <citation type="journal article" date="2021" name="PeerJ">
        <title>Extensive microbial diversity within the chicken gut microbiome revealed by metagenomics and culture.</title>
        <authorList>
            <person name="Gilroy R."/>
            <person name="Ravi A."/>
            <person name="Getino M."/>
            <person name="Pursley I."/>
            <person name="Horton D.L."/>
            <person name="Alikhan N.F."/>
            <person name="Baker D."/>
            <person name="Gharbi K."/>
            <person name="Hall N."/>
            <person name="Watson M."/>
            <person name="Adriaenssens E.M."/>
            <person name="Foster-Nyarko E."/>
            <person name="Jarju S."/>
            <person name="Secka A."/>
            <person name="Antonio M."/>
            <person name="Oren A."/>
            <person name="Chaudhuri R.R."/>
            <person name="La Ragione R."/>
            <person name="Hildebrand F."/>
            <person name="Pallen M.J."/>
        </authorList>
    </citation>
    <scope>NUCLEOTIDE SEQUENCE</scope>
    <source>
        <strain evidence="3">F1-3629</strain>
    </source>
</reference>
<dbReference type="Pfam" id="PF02769">
    <property type="entry name" value="AIRS_C"/>
    <property type="match status" value="1"/>
</dbReference>
<evidence type="ECO:0000313" key="4">
    <source>
        <dbReference type="Proteomes" id="UP000771749"/>
    </source>
</evidence>
<proteinExistence type="predicted"/>
<organism evidence="3 4">
    <name type="scientific">Candidatus Cryptobacteroides gallistercoris</name>
    <dbReference type="NCBI Taxonomy" id="2840765"/>
    <lineage>
        <taxon>Bacteria</taxon>
        <taxon>Pseudomonadati</taxon>
        <taxon>Bacteroidota</taxon>
        <taxon>Bacteroidia</taxon>
        <taxon>Bacteroidales</taxon>
        <taxon>Candidatus Cryptobacteroides</taxon>
    </lineage>
</organism>
<dbReference type="GO" id="GO:0004642">
    <property type="term" value="F:phosphoribosylformylglycinamidine synthase activity"/>
    <property type="evidence" value="ECO:0007669"/>
    <property type="project" value="TreeGrafter"/>
</dbReference>
<protein>
    <recommendedName>
        <fullName evidence="2">PurM-like C-terminal domain-containing protein</fullName>
    </recommendedName>
</protein>
<dbReference type="Proteomes" id="UP000771749">
    <property type="component" value="Unassembled WGS sequence"/>
</dbReference>
<dbReference type="EMBL" id="JADIMJ010000072">
    <property type="protein sequence ID" value="MBO8454040.1"/>
    <property type="molecule type" value="Genomic_DNA"/>
</dbReference>
<gene>
    <name evidence="3" type="ORF">IAC07_04870</name>
</gene>
<sequence>MKENSSALYSEYIIDGIRMDSTPAGMLMECMTSDSDEPSSGHTAAGTVIDETKDPVPGAAGHDGSETETYLRKVIDLRRKADAAGGRDFRLSCPDFHTRLRIASSLIDTLWRKGHFRLENVMLSAEWDWDQTGIGNMAAFYFSARAASEYIYDLGARLSSFGFREDCRQCRARFLPAGTGASEMQLQSAETDICDEDMACTAPDSTRAAQTIHMDTERKCPGKAVNDSRSLLIYIPFDTCGHRLGGSLFEEATGAQADACPEIRDPDYFIDCYEVVREFVEDGIVLAAATVSDGGLLPAAAEMCSGTGAVIDVSGIAASYMEKDTVRILFSEIPGVLIQIRESDADYVDSQLLLQDIAYYPVGHPGREDGHTVVKHSSRTDVAGILASLMSGLTSSEGED</sequence>
<dbReference type="PANTHER" id="PTHR10099">
    <property type="entry name" value="PHOSPHORIBOSYLFORMYLGLYCINAMIDINE SYNTHASE"/>
    <property type="match status" value="1"/>
</dbReference>
<feature type="domain" description="PurM-like C-terminal" evidence="2">
    <location>
        <begin position="243"/>
        <end position="364"/>
    </location>
</feature>
<dbReference type="GO" id="GO:0005737">
    <property type="term" value="C:cytoplasm"/>
    <property type="evidence" value="ECO:0007669"/>
    <property type="project" value="TreeGrafter"/>
</dbReference>
<dbReference type="Gene3D" id="3.90.650.10">
    <property type="entry name" value="PurM-like C-terminal domain"/>
    <property type="match status" value="1"/>
</dbReference>
<dbReference type="PANTHER" id="PTHR10099:SF1">
    <property type="entry name" value="PHOSPHORIBOSYLFORMYLGLYCINAMIDINE SYNTHASE"/>
    <property type="match status" value="1"/>
</dbReference>
<dbReference type="GO" id="GO:0006164">
    <property type="term" value="P:purine nucleotide biosynthetic process"/>
    <property type="evidence" value="ECO:0007669"/>
    <property type="project" value="TreeGrafter"/>
</dbReference>
<reference evidence="3" key="1">
    <citation type="submission" date="2020-10" db="EMBL/GenBank/DDBJ databases">
        <authorList>
            <person name="Gilroy R."/>
        </authorList>
    </citation>
    <scope>NUCLEOTIDE SEQUENCE</scope>
    <source>
        <strain evidence="3">F1-3629</strain>
    </source>
</reference>